<evidence type="ECO:0000256" key="3">
    <source>
        <dbReference type="ARBA" id="ARBA00022692"/>
    </source>
</evidence>
<evidence type="ECO:0000259" key="7">
    <source>
        <dbReference type="Pfam" id="PF13396"/>
    </source>
</evidence>
<sequence length="73" mass="8403">MLDNMLSISGGFFSIVLLILDFIAIFEILNSTRTTTSKLLWALFVFLFPVLGLLCYFIFGERDQFNQDYQALP</sequence>
<keyword evidence="4 6" id="KW-1133">Transmembrane helix</keyword>
<name>A0A8H7PCD9_MORIS</name>
<dbReference type="InterPro" id="IPR027379">
    <property type="entry name" value="CLS_N"/>
</dbReference>
<feature type="transmembrane region" description="Helical" evidence="6">
    <location>
        <begin position="6"/>
        <end position="27"/>
    </location>
</feature>
<keyword evidence="9" id="KW-1185">Reference proteome</keyword>
<evidence type="ECO:0000313" key="9">
    <source>
        <dbReference type="Proteomes" id="UP000654370"/>
    </source>
</evidence>
<evidence type="ECO:0000256" key="6">
    <source>
        <dbReference type="SAM" id="Phobius"/>
    </source>
</evidence>
<dbReference type="Proteomes" id="UP000654370">
    <property type="component" value="Unassembled WGS sequence"/>
</dbReference>
<evidence type="ECO:0000256" key="1">
    <source>
        <dbReference type="ARBA" id="ARBA00004651"/>
    </source>
</evidence>
<keyword evidence="2" id="KW-1003">Cell membrane</keyword>
<evidence type="ECO:0000256" key="4">
    <source>
        <dbReference type="ARBA" id="ARBA00022989"/>
    </source>
</evidence>
<gene>
    <name evidence="8" type="ORF">INT43_002904</name>
</gene>
<organism evidence="8 9">
    <name type="scientific">Mortierella isabellina</name>
    <name type="common">Filamentous fungus</name>
    <name type="synonym">Umbelopsis isabellina</name>
    <dbReference type="NCBI Taxonomy" id="91625"/>
    <lineage>
        <taxon>Eukaryota</taxon>
        <taxon>Fungi</taxon>
        <taxon>Fungi incertae sedis</taxon>
        <taxon>Mucoromycota</taxon>
        <taxon>Mucoromycotina</taxon>
        <taxon>Umbelopsidomycetes</taxon>
        <taxon>Umbelopsidales</taxon>
        <taxon>Umbelopsidaceae</taxon>
        <taxon>Umbelopsis</taxon>
    </lineage>
</organism>
<evidence type="ECO:0000256" key="5">
    <source>
        <dbReference type="ARBA" id="ARBA00023136"/>
    </source>
</evidence>
<dbReference type="OrthoDB" id="5193244at2759"/>
<proteinExistence type="predicted"/>
<dbReference type="AlphaFoldDB" id="A0A8H7PCD9"/>
<feature type="transmembrane region" description="Helical" evidence="6">
    <location>
        <begin position="39"/>
        <end position="59"/>
    </location>
</feature>
<evidence type="ECO:0000256" key="2">
    <source>
        <dbReference type="ARBA" id="ARBA00022475"/>
    </source>
</evidence>
<comment type="caution">
    <text evidence="8">The sequence shown here is derived from an EMBL/GenBank/DDBJ whole genome shotgun (WGS) entry which is preliminary data.</text>
</comment>
<comment type="subcellular location">
    <subcellularLocation>
        <location evidence="1">Cell membrane</location>
        <topology evidence="1">Multi-pass membrane protein</topology>
    </subcellularLocation>
</comment>
<keyword evidence="3 6" id="KW-0812">Transmembrane</keyword>
<protein>
    <recommendedName>
        <fullName evidence="7">Cardiolipin synthase N-terminal domain-containing protein</fullName>
    </recommendedName>
</protein>
<dbReference type="Pfam" id="PF13396">
    <property type="entry name" value="PLDc_N"/>
    <property type="match status" value="1"/>
</dbReference>
<evidence type="ECO:0000313" key="8">
    <source>
        <dbReference type="EMBL" id="KAG2171282.1"/>
    </source>
</evidence>
<dbReference type="GO" id="GO:0005886">
    <property type="term" value="C:plasma membrane"/>
    <property type="evidence" value="ECO:0007669"/>
    <property type="project" value="UniProtKB-SubCell"/>
</dbReference>
<feature type="domain" description="Cardiolipin synthase N-terminal" evidence="7">
    <location>
        <begin position="19"/>
        <end position="60"/>
    </location>
</feature>
<accession>A0A8H7PCD9</accession>
<dbReference type="EMBL" id="JAEPQZ010000022">
    <property type="protein sequence ID" value="KAG2171282.1"/>
    <property type="molecule type" value="Genomic_DNA"/>
</dbReference>
<keyword evidence="5 6" id="KW-0472">Membrane</keyword>
<reference evidence="8" key="1">
    <citation type="submission" date="2020-12" db="EMBL/GenBank/DDBJ databases">
        <title>Metabolic potential, ecology and presence of endohyphal bacteria is reflected in genomic diversity of Mucoromycotina.</title>
        <authorList>
            <person name="Muszewska A."/>
            <person name="Okrasinska A."/>
            <person name="Steczkiewicz K."/>
            <person name="Drgas O."/>
            <person name="Orlowska M."/>
            <person name="Perlinska-Lenart U."/>
            <person name="Aleksandrzak-Piekarczyk T."/>
            <person name="Szatraj K."/>
            <person name="Zielenkiewicz U."/>
            <person name="Pilsyk S."/>
            <person name="Malc E."/>
            <person name="Mieczkowski P."/>
            <person name="Kruszewska J.S."/>
            <person name="Biernat P."/>
            <person name="Pawlowska J."/>
        </authorList>
    </citation>
    <scope>NUCLEOTIDE SEQUENCE</scope>
    <source>
        <strain evidence="8">WA0000067209</strain>
    </source>
</reference>